<comment type="subcellular location">
    <subcellularLocation>
        <location evidence="1">Membrane</location>
        <topology evidence="1">Peripheral membrane protein</topology>
    </subcellularLocation>
</comment>
<accession>A0AAN0M5T9</accession>
<dbReference type="CDD" id="cd05936">
    <property type="entry name" value="FC-FACS_FadD_like"/>
    <property type="match status" value="1"/>
</dbReference>
<evidence type="ECO:0000259" key="9">
    <source>
        <dbReference type="Pfam" id="PF13193"/>
    </source>
</evidence>
<keyword evidence="10" id="KW-0614">Plasmid</keyword>
<evidence type="ECO:0000256" key="3">
    <source>
        <dbReference type="ARBA" id="ARBA00022598"/>
    </source>
</evidence>
<evidence type="ECO:0000256" key="5">
    <source>
        <dbReference type="ARBA" id="ARBA00026121"/>
    </source>
</evidence>
<evidence type="ECO:0000259" key="8">
    <source>
        <dbReference type="Pfam" id="PF00501"/>
    </source>
</evidence>
<sequence length="556" mass="59985">MNAHTHPSITNASTEVASCASLYELFLRAVQKWPDQTAFSCMGVSFSYRETDNAARAFCGFLQSRGLKPGDRIAVQLPNVLQYPVAMLGALQAGLTIVNLNPLYTKTELVHILRDSKPKALVTLANVAHVAAEALREEPIDTVVVTELADLHPPAKRVLINAVVRHVKKMVPDYQIDSAISFRAAMAIGHRNLAIVHPGAPDDTLLLQYTGGTTGLPKAAILTNANLMANITQTLEHLDGCINEGSECWIAPLPLYHILAFFVHNGLLTALGGQSVLIPNPRDIPGFVKTLKTTRFSGMVCINTLMVALMNDKGFRDLNFDALSLTITGGAAMTQDVADRWRQTTGCTATEGYGLSETSPLVAANLPGQEVIGSIGKPIPGTEISLRDEDDAVAAPGEAGELWVRGPQVMQGYWNKPEITAETLTSDGWLRTGDIATQDENGILRIVDRKKDIVIVSGFNVYPAEVENAAALMPEIAECAAVGIPHEKTGESVCLYVVLQTSNVSAEQIQAHCRTHLTPYKVPSEIRIVPDLPKSNIGKVLRKELRGMSAHVSQGN</sequence>
<evidence type="ECO:0000256" key="1">
    <source>
        <dbReference type="ARBA" id="ARBA00004170"/>
    </source>
</evidence>
<dbReference type="Pfam" id="PF13193">
    <property type="entry name" value="AMP-binding_C"/>
    <property type="match status" value="1"/>
</dbReference>
<dbReference type="Gene3D" id="3.30.300.30">
    <property type="match status" value="1"/>
</dbReference>
<dbReference type="Proteomes" id="UP001470809">
    <property type="component" value="Plasmid pSS1-5"/>
</dbReference>
<dbReference type="KEGG" id="yrh:AABB31_00650"/>
<dbReference type="Gene3D" id="3.40.50.12780">
    <property type="entry name" value="N-terminal domain of ligase-like"/>
    <property type="match status" value="1"/>
</dbReference>
<evidence type="ECO:0000256" key="4">
    <source>
        <dbReference type="ARBA" id="ARBA00023136"/>
    </source>
</evidence>
<reference evidence="11" key="1">
    <citation type="submission" date="2024-04" db="EMBL/GenBank/DDBJ databases">
        <title>Phylogenomic analyses of a clade within the roseobacter group suggest taxonomic reassignments of species of the genera Aestuariivita, Citreicella, Loktanella, Nautella, Pelagibaca, Ruegeria, Thalassobius, Thiobacimonas and Tropicibacter, and the proposal o.</title>
        <authorList>
            <person name="Jeon C.O."/>
        </authorList>
    </citation>
    <scope>NUCLEOTIDE SEQUENCE [LARGE SCALE GENOMIC DNA]</scope>
    <source>
        <strain evidence="11">SS1-5</strain>
        <plasmid evidence="11">pSS1-5</plasmid>
    </source>
</reference>
<dbReference type="InterPro" id="IPR042099">
    <property type="entry name" value="ANL_N_sf"/>
</dbReference>
<dbReference type="InterPro" id="IPR045851">
    <property type="entry name" value="AMP-bd_C_sf"/>
</dbReference>
<dbReference type="PANTHER" id="PTHR43767:SF8">
    <property type="entry name" value="LONG-CHAIN-FATTY-ACID--COA LIGASE"/>
    <property type="match status" value="1"/>
</dbReference>
<dbReference type="InterPro" id="IPR025110">
    <property type="entry name" value="AMP-bd_C"/>
</dbReference>
<comment type="pathway">
    <text evidence="2">Lipid metabolism; fatty acid beta-oxidation.</text>
</comment>
<feature type="domain" description="AMP-dependent synthetase/ligase" evidence="8">
    <location>
        <begin position="28"/>
        <end position="414"/>
    </location>
</feature>
<organism evidence="10 11">
    <name type="scientific">Yoonia rhodophyticola</name>
    <dbReference type="NCBI Taxonomy" id="3137370"/>
    <lineage>
        <taxon>Bacteria</taxon>
        <taxon>Pseudomonadati</taxon>
        <taxon>Pseudomonadota</taxon>
        <taxon>Alphaproteobacteria</taxon>
        <taxon>Rhodobacterales</taxon>
        <taxon>Paracoccaceae</taxon>
        <taxon>Yoonia</taxon>
    </lineage>
</organism>
<dbReference type="RefSeq" id="WP_342075001.1">
    <property type="nucleotide sequence ID" value="NZ_CP151764.2"/>
</dbReference>
<name>A0AAN0M5T9_9RHOB</name>
<feature type="domain" description="AMP-binding enzyme C-terminal" evidence="9">
    <location>
        <begin position="465"/>
        <end position="539"/>
    </location>
</feature>
<dbReference type="PANTHER" id="PTHR43767">
    <property type="entry name" value="LONG-CHAIN-FATTY-ACID--COA LIGASE"/>
    <property type="match status" value="1"/>
</dbReference>
<evidence type="ECO:0000256" key="2">
    <source>
        <dbReference type="ARBA" id="ARBA00005005"/>
    </source>
</evidence>
<gene>
    <name evidence="10" type="ORF">AABB31_00650</name>
</gene>
<dbReference type="InterPro" id="IPR020845">
    <property type="entry name" value="AMP-binding_CS"/>
</dbReference>
<dbReference type="EC" id="6.2.1.3" evidence="5"/>
<keyword evidence="4" id="KW-0472">Membrane</keyword>
<evidence type="ECO:0000256" key="6">
    <source>
        <dbReference type="ARBA" id="ARBA00039545"/>
    </source>
</evidence>
<dbReference type="AlphaFoldDB" id="A0AAN0M5T9"/>
<protein>
    <recommendedName>
        <fullName evidence="6">Long-chain-fatty-acid--CoA ligase</fullName>
        <ecNumber evidence="5">6.2.1.3</ecNumber>
    </recommendedName>
    <alternativeName>
        <fullName evidence="7">Long-chain acyl-CoA synthetase</fullName>
    </alternativeName>
</protein>
<evidence type="ECO:0000313" key="11">
    <source>
        <dbReference type="Proteomes" id="UP001470809"/>
    </source>
</evidence>
<evidence type="ECO:0000256" key="7">
    <source>
        <dbReference type="ARBA" id="ARBA00042773"/>
    </source>
</evidence>
<dbReference type="InterPro" id="IPR000873">
    <property type="entry name" value="AMP-dep_synth/lig_dom"/>
</dbReference>
<dbReference type="Pfam" id="PF00501">
    <property type="entry name" value="AMP-binding"/>
    <property type="match status" value="1"/>
</dbReference>
<evidence type="ECO:0000313" key="10">
    <source>
        <dbReference type="EMBL" id="WZU65659.1"/>
    </source>
</evidence>
<dbReference type="GO" id="GO:0004467">
    <property type="term" value="F:long-chain fatty acid-CoA ligase activity"/>
    <property type="evidence" value="ECO:0007669"/>
    <property type="project" value="UniProtKB-EC"/>
</dbReference>
<reference evidence="10 11" key="2">
    <citation type="submission" date="2024-08" db="EMBL/GenBank/DDBJ databases">
        <title>Phylogenomic analyses of a clade within the roseobacter group suggest taxonomic reassignments of species of the genera Aestuariivita, Citreicella, Loktanella, Nautella, Pelagibaca, Ruegeria, Thalassobius, Thiobacimonas and Tropicibacter, and the proposal o.</title>
        <authorList>
            <person name="Jeon C.O."/>
        </authorList>
    </citation>
    <scope>NUCLEOTIDE SEQUENCE [LARGE SCALE GENOMIC DNA]</scope>
    <source>
        <strain evidence="10 11">SS1-5</strain>
        <plasmid evidence="10 11">pSS1-5</plasmid>
    </source>
</reference>
<dbReference type="GO" id="GO:0016020">
    <property type="term" value="C:membrane"/>
    <property type="evidence" value="ECO:0007669"/>
    <property type="project" value="UniProtKB-SubCell"/>
</dbReference>
<keyword evidence="11" id="KW-1185">Reference proteome</keyword>
<dbReference type="PROSITE" id="PS00455">
    <property type="entry name" value="AMP_BINDING"/>
    <property type="match status" value="1"/>
</dbReference>
<proteinExistence type="predicted"/>
<dbReference type="InterPro" id="IPR050237">
    <property type="entry name" value="ATP-dep_AMP-bd_enzyme"/>
</dbReference>
<keyword evidence="3" id="KW-0436">Ligase</keyword>
<geneLocation type="plasmid" evidence="10 11">
    <name>pSS1-5</name>
</geneLocation>
<dbReference type="EMBL" id="CP151764">
    <property type="protein sequence ID" value="WZU65659.1"/>
    <property type="molecule type" value="Genomic_DNA"/>
</dbReference>
<dbReference type="SUPFAM" id="SSF56801">
    <property type="entry name" value="Acetyl-CoA synthetase-like"/>
    <property type="match status" value="1"/>
</dbReference>